<name>A0A506UMD5_9PROT</name>
<proteinExistence type="predicted"/>
<evidence type="ECO:0000313" key="2">
    <source>
        <dbReference type="Proteomes" id="UP000315037"/>
    </source>
</evidence>
<accession>A0A506UMD5</accession>
<keyword evidence="2" id="KW-1185">Reference proteome</keyword>
<reference evidence="1 2" key="1">
    <citation type="submission" date="2019-03" db="EMBL/GenBank/DDBJ databases">
        <title>The complete genome sequence of Neokomagataea sp. Jb2 NBRC113641.</title>
        <authorList>
            <person name="Chua K.-O."/>
            <person name="Chan K.-G."/>
            <person name="See-Too W.-S."/>
        </authorList>
    </citation>
    <scope>NUCLEOTIDE SEQUENCE [LARGE SCALE GENOMIC DNA]</scope>
    <source>
        <strain evidence="1 2">Jb2</strain>
    </source>
</reference>
<gene>
    <name evidence="1" type="ORF">E3202_05100</name>
</gene>
<organism evidence="1 2">
    <name type="scientific">Oecophyllibacter saccharovorans</name>
    <dbReference type="NCBI Taxonomy" id="2558360"/>
    <lineage>
        <taxon>Bacteria</taxon>
        <taxon>Pseudomonadati</taxon>
        <taxon>Pseudomonadota</taxon>
        <taxon>Alphaproteobacteria</taxon>
        <taxon>Acetobacterales</taxon>
        <taxon>Acetobacteraceae</taxon>
        <taxon>Oecophyllibacter</taxon>
    </lineage>
</organism>
<comment type="caution">
    <text evidence="1">The sequence shown here is derived from an EMBL/GenBank/DDBJ whole genome shotgun (WGS) entry which is preliminary data.</text>
</comment>
<protein>
    <submittedName>
        <fullName evidence="1">Uncharacterized protein</fullName>
    </submittedName>
</protein>
<dbReference type="Proteomes" id="UP000315037">
    <property type="component" value="Unassembled WGS sequence"/>
</dbReference>
<dbReference type="AlphaFoldDB" id="A0A506UMD5"/>
<evidence type="ECO:0000313" key="1">
    <source>
        <dbReference type="EMBL" id="TPW34507.1"/>
    </source>
</evidence>
<sequence>MTSFLVPVLAVLGLSLSGCSVGHPFADPGEEATRLALGSLPPPRLAVMLPQVPTGKAAGLLWEKDMVVALVGQSVPAVGRMPARGDWAVQLGVKPVDGGVIPQYTLVDGSGQKRGSGEGSEIDEAAWQSGNAEALNLAALQMAPKLAQQLTTIELHAMEEDPHSLHNRPARIYFSGVKGAPGDGDTALGKAFVNFLNDARDQVQSSPKKADFSVGCTVKLGRVEPGQHGAPPQQQITIIWRVLTAKGAEAGAATQLHEIPAHSLDGKWGDTAIEAAQEAADATKTIISNYSRRNQTTTPSGASKP</sequence>
<dbReference type="EMBL" id="SORZ01000002">
    <property type="protein sequence ID" value="TPW34507.1"/>
    <property type="molecule type" value="Genomic_DNA"/>
</dbReference>